<dbReference type="EMBL" id="NIRI02000042">
    <property type="protein sequence ID" value="KAG5452335.1"/>
    <property type="molecule type" value="Genomic_DNA"/>
</dbReference>
<accession>A0A3R7CUY0</accession>
<name>A0A3R7CUY0_CLOSI</name>
<keyword evidence="2" id="KW-1185">Reference proteome</keyword>
<dbReference type="InParanoid" id="A0A3R7CUY0"/>
<comment type="caution">
    <text evidence="1">The sequence shown here is derived from an EMBL/GenBank/DDBJ whole genome shotgun (WGS) entry which is preliminary data.</text>
</comment>
<sequence>MKFNFGTYRHRCMCLLTFDQVSVVLEIAKIKIEQRRGSNLDKDSQEYTAFKIGTSLFACIADPQSHPLECYSVTLVDEDVYALVTARHQTPRWFGIPYRTFFLSGGEMAQWLERECTDGKVLGSNSTFASQIFLSGAWKPGGIPALVLPSGGMTARHQKGVTAERSPLSFIMYCVTEKPKVSEAIEQEISQLAGLPENTVDVKMVYEAHMLNTVQFGTTNRFQVSTGLVDDAHLAFEVSLLTTHMTKLCGPWILVRPK</sequence>
<proteinExistence type="predicted"/>
<dbReference type="Proteomes" id="UP000286415">
    <property type="component" value="Unassembled WGS sequence"/>
</dbReference>
<protein>
    <submittedName>
        <fullName evidence="1">Uncharacterized protein</fullName>
    </submittedName>
</protein>
<organism evidence="1 2">
    <name type="scientific">Clonorchis sinensis</name>
    <name type="common">Chinese liver fluke</name>
    <dbReference type="NCBI Taxonomy" id="79923"/>
    <lineage>
        <taxon>Eukaryota</taxon>
        <taxon>Metazoa</taxon>
        <taxon>Spiralia</taxon>
        <taxon>Lophotrochozoa</taxon>
        <taxon>Platyhelminthes</taxon>
        <taxon>Trematoda</taxon>
        <taxon>Digenea</taxon>
        <taxon>Opisthorchiida</taxon>
        <taxon>Opisthorchiata</taxon>
        <taxon>Opisthorchiidae</taxon>
        <taxon>Clonorchis</taxon>
    </lineage>
</organism>
<evidence type="ECO:0000313" key="1">
    <source>
        <dbReference type="EMBL" id="KAG5452335.1"/>
    </source>
</evidence>
<reference evidence="1 2" key="1">
    <citation type="journal article" date="2018" name="Biotechnol. Adv.">
        <title>Improved genomic resources and new bioinformatic workflow for the carcinogenic parasite Clonorchis sinensis: Biotechnological implications.</title>
        <authorList>
            <person name="Wang D."/>
            <person name="Korhonen P.K."/>
            <person name="Gasser R.B."/>
            <person name="Young N.D."/>
        </authorList>
    </citation>
    <scope>NUCLEOTIDE SEQUENCE [LARGE SCALE GENOMIC DNA]</scope>
    <source>
        <strain evidence="1">Cs-k2</strain>
    </source>
</reference>
<dbReference type="AlphaFoldDB" id="A0A3R7CUY0"/>
<evidence type="ECO:0000313" key="2">
    <source>
        <dbReference type="Proteomes" id="UP000286415"/>
    </source>
</evidence>
<gene>
    <name evidence="1" type="ORF">CSKR_112804</name>
</gene>
<reference evidence="1 2" key="2">
    <citation type="journal article" date="2021" name="Genomics">
        <title>High-quality reference genome for Clonorchis sinensis.</title>
        <authorList>
            <person name="Young N.D."/>
            <person name="Stroehlein A.J."/>
            <person name="Kinkar L."/>
            <person name="Wang T."/>
            <person name="Sohn W.M."/>
            <person name="Chang B.C.H."/>
            <person name="Kaur P."/>
            <person name="Weisz D."/>
            <person name="Dudchenko O."/>
            <person name="Aiden E.L."/>
            <person name="Korhonen P.K."/>
            <person name="Gasser R.B."/>
        </authorList>
    </citation>
    <scope>NUCLEOTIDE SEQUENCE [LARGE SCALE GENOMIC DNA]</scope>
    <source>
        <strain evidence="1">Cs-k2</strain>
    </source>
</reference>